<reference evidence="9 10" key="1">
    <citation type="submission" date="2018-01" db="EMBL/GenBank/DDBJ databases">
        <title>The whole genome sequencing and assembly of Paenibacillus chitinolyticus KCCM 41400 strain.</title>
        <authorList>
            <person name="Kim J.-Y."/>
            <person name="Park M.-K."/>
            <person name="Lee Y.-J."/>
            <person name="Yi H."/>
            <person name="Bahn Y.-S."/>
            <person name="Kim J.F."/>
            <person name="Lee D.-W."/>
        </authorList>
    </citation>
    <scope>NUCLEOTIDE SEQUENCE [LARGE SCALE GENOMIC DNA]</scope>
    <source>
        <strain evidence="9 10">KCCM 41400</strain>
    </source>
</reference>
<evidence type="ECO:0000313" key="10">
    <source>
        <dbReference type="Proteomes" id="UP000288943"/>
    </source>
</evidence>
<dbReference type="InterPro" id="IPR039247">
    <property type="entry name" value="KhpB"/>
</dbReference>
<evidence type="ECO:0000259" key="7">
    <source>
        <dbReference type="PROSITE" id="PS51061"/>
    </source>
</evidence>
<dbReference type="GeneID" id="95373603"/>
<dbReference type="SUPFAM" id="SSF82708">
    <property type="entry name" value="R3H domain"/>
    <property type="match status" value="1"/>
</dbReference>
<comment type="subcellular location">
    <subcellularLocation>
        <location evidence="6">Cytoplasm</location>
    </subcellularLocation>
</comment>
<accession>A0A410WQG2</accession>
<dbReference type="Pfam" id="PF01424">
    <property type="entry name" value="R3H"/>
    <property type="match status" value="1"/>
</dbReference>
<dbReference type="OrthoDB" id="9794483at2"/>
<sequence>MKKVIATGKTIDDAIKAGLAQLSTTQDRVHVTVLEQPSKGFLGLIGTKEAKVELEKIPDPIEEAVAFLKDLFDTMGLAISIDQKQTKEGHLFNLSGSELGILIGKRGQTLDALQYLVNIVANRFSNAHVRILLDAEQFRDRRKQTLQELAHRLAGRVVRSRKELILEPMNAQERKIIHAELQSHPSVKTYSKGDEPNRRVVITLR</sequence>
<proteinExistence type="inferred from homology"/>
<evidence type="ECO:0000256" key="1">
    <source>
        <dbReference type="ARBA" id="ARBA00022490"/>
    </source>
</evidence>
<protein>
    <recommendedName>
        <fullName evidence="6">RNA-binding protein KhpB</fullName>
    </recommendedName>
    <alternativeName>
        <fullName evidence="6">RNA-binding protein EloR</fullName>
    </alternativeName>
</protein>
<feature type="region of interest" description="Jag_N domain" evidence="6">
    <location>
        <begin position="5"/>
        <end position="55"/>
    </location>
</feature>
<feature type="domain" description="R3H" evidence="7">
    <location>
        <begin position="140"/>
        <end position="205"/>
    </location>
</feature>
<dbReference type="GO" id="GO:0071555">
    <property type="term" value="P:cell wall organization"/>
    <property type="evidence" value="ECO:0007669"/>
    <property type="project" value="UniProtKB-KW"/>
</dbReference>
<evidence type="ECO:0000256" key="5">
    <source>
        <dbReference type="ARBA" id="ARBA00023316"/>
    </source>
</evidence>
<keyword evidence="3 6" id="KW-0133">Cell shape</keyword>
<dbReference type="InterPro" id="IPR001374">
    <property type="entry name" value="R3H_dom"/>
</dbReference>
<evidence type="ECO:0000256" key="2">
    <source>
        <dbReference type="ARBA" id="ARBA00022884"/>
    </source>
</evidence>
<dbReference type="GO" id="GO:0003723">
    <property type="term" value="F:RNA binding"/>
    <property type="evidence" value="ECO:0007669"/>
    <property type="project" value="UniProtKB-UniRule"/>
</dbReference>
<dbReference type="InterPro" id="IPR015946">
    <property type="entry name" value="KH_dom-like_a/b"/>
</dbReference>
<dbReference type="PROSITE" id="PS51061">
    <property type="entry name" value="R3H"/>
    <property type="match status" value="1"/>
</dbReference>
<dbReference type="Gene3D" id="3.30.300.20">
    <property type="match status" value="1"/>
</dbReference>
<dbReference type="InterPro" id="IPR036867">
    <property type="entry name" value="R3H_dom_sf"/>
</dbReference>
<dbReference type="GO" id="GO:0008360">
    <property type="term" value="P:regulation of cell shape"/>
    <property type="evidence" value="ECO:0007669"/>
    <property type="project" value="UniProtKB-KW"/>
</dbReference>
<name>A0A410WQG2_9BACL</name>
<keyword evidence="1 6" id="KW-0963">Cytoplasm</keyword>
<comment type="subunit">
    <text evidence="6">Forms a complex with KhpA.</text>
</comment>
<organism evidence="9 10">
    <name type="scientific">Paenibacillus chitinolyticus</name>
    <dbReference type="NCBI Taxonomy" id="79263"/>
    <lineage>
        <taxon>Bacteria</taxon>
        <taxon>Bacillati</taxon>
        <taxon>Bacillota</taxon>
        <taxon>Bacilli</taxon>
        <taxon>Bacillales</taxon>
        <taxon>Paenibacillaceae</taxon>
        <taxon>Paenibacillus</taxon>
    </lineage>
</organism>
<gene>
    <name evidence="6" type="primary">khpB</name>
    <name evidence="6" type="synonym">eloR</name>
    <name evidence="8" type="ORF">M5X16_27785</name>
    <name evidence="9" type="ORF">PC41400_02090</name>
</gene>
<dbReference type="Proteomes" id="UP000288943">
    <property type="component" value="Chromosome"/>
</dbReference>
<dbReference type="SMART" id="SM00393">
    <property type="entry name" value="R3H"/>
    <property type="match status" value="1"/>
</dbReference>
<keyword evidence="4 6" id="KW-0143">Chaperone</keyword>
<comment type="function">
    <text evidence="6">A probable RNA chaperone. Forms a complex with KhpA which binds to cellular RNA and controls its expression. Plays a role in peptidoglycan (PG) homeostasis and cell length regulation.</text>
</comment>
<keyword evidence="5 6" id="KW-0961">Cell wall biogenesis/degradation</keyword>
<keyword evidence="2 6" id="KW-0694">RNA-binding</keyword>
<evidence type="ECO:0000256" key="3">
    <source>
        <dbReference type="ARBA" id="ARBA00022960"/>
    </source>
</evidence>
<dbReference type="Gene3D" id="3.30.30.80">
    <property type="entry name" value="probable RNA-binding protein from clostridium symbiosum atcc 14940"/>
    <property type="match status" value="1"/>
</dbReference>
<evidence type="ECO:0000256" key="4">
    <source>
        <dbReference type="ARBA" id="ARBA00023186"/>
    </source>
</evidence>
<dbReference type="InterPro" id="IPR038008">
    <property type="entry name" value="Jag_KH"/>
</dbReference>
<evidence type="ECO:0000256" key="6">
    <source>
        <dbReference type="HAMAP-Rule" id="MF_00867"/>
    </source>
</evidence>
<dbReference type="Pfam" id="PF13083">
    <property type="entry name" value="KH_KhpA-B"/>
    <property type="match status" value="1"/>
</dbReference>
<dbReference type="KEGG" id="pchi:PC41400_02090"/>
<dbReference type="Proteomes" id="UP001527202">
    <property type="component" value="Unassembled WGS sequence"/>
</dbReference>
<dbReference type="HAMAP" id="MF_00867">
    <property type="entry name" value="KhpB"/>
    <property type="match status" value="1"/>
</dbReference>
<dbReference type="InterPro" id="IPR032782">
    <property type="entry name" value="KhpB_N"/>
</dbReference>
<dbReference type="Pfam" id="PF14804">
    <property type="entry name" value="Jag_N"/>
    <property type="match status" value="1"/>
</dbReference>
<dbReference type="GO" id="GO:0009252">
    <property type="term" value="P:peptidoglycan biosynthetic process"/>
    <property type="evidence" value="ECO:0007669"/>
    <property type="project" value="UniProtKB-UniRule"/>
</dbReference>
<dbReference type="SMART" id="SM01245">
    <property type="entry name" value="Jag_N"/>
    <property type="match status" value="1"/>
</dbReference>
<dbReference type="PANTHER" id="PTHR35800:SF1">
    <property type="entry name" value="RNA-BINDING PROTEIN KHPB"/>
    <property type="match status" value="1"/>
</dbReference>
<dbReference type="InterPro" id="IPR038247">
    <property type="entry name" value="Jag_N_dom_sf"/>
</dbReference>
<dbReference type="CDD" id="cd02644">
    <property type="entry name" value="R3H_jag"/>
    <property type="match status" value="1"/>
</dbReference>
<dbReference type="AlphaFoldDB" id="A0A410WQG2"/>
<dbReference type="EMBL" id="CP026520">
    <property type="protein sequence ID" value="QAV16550.1"/>
    <property type="molecule type" value="Genomic_DNA"/>
</dbReference>
<keyword evidence="11" id="KW-1185">Reference proteome</keyword>
<reference evidence="8 11" key="2">
    <citation type="submission" date="2022-05" db="EMBL/GenBank/DDBJ databases">
        <title>Genome Sequencing of Bee-Associated Microbes.</title>
        <authorList>
            <person name="Dunlap C."/>
        </authorList>
    </citation>
    <scope>NUCLEOTIDE SEQUENCE [LARGE SCALE GENOMIC DNA]</scope>
    <source>
        <strain evidence="8 11">NRRL B-23120</strain>
    </source>
</reference>
<dbReference type="RefSeq" id="WP_042235688.1">
    <property type="nucleotide sequence ID" value="NZ_CP026520.1"/>
</dbReference>
<evidence type="ECO:0000313" key="11">
    <source>
        <dbReference type="Proteomes" id="UP001527202"/>
    </source>
</evidence>
<evidence type="ECO:0000313" key="9">
    <source>
        <dbReference type="EMBL" id="QAV16550.1"/>
    </source>
</evidence>
<dbReference type="PANTHER" id="PTHR35800">
    <property type="entry name" value="PROTEIN JAG"/>
    <property type="match status" value="1"/>
</dbReference>
<dbReference type="InterPro" id="IPR034079">
    <property type="entry name" value="R3H_KhpB"/>
</dbReference>
<comment type="similarity">
    <text evidence="6">Belongs to the KhpB RNA-binding protein family.</text>
</comment>
<dbReference type="CDD" id="cd02414">
    <property type="entry name" value="KH-II_Jag"/>
    <property type="match status" value="1"/>
</dbReference>
<evidence type="ECO:0000313" key="8">
    <source>
        <dbReference type="EMBL" id="MCY9599551.1"/>
    </source>
</evidence>
<comment type="domain">
    <text evidence="6">Has an N-terminal Jag-N domain and 2 RNA-binding domains (KH and R3H).</text>
</comment>
<dbReference type="EMBL" id="JAMDMJ010000045">
    <property type="protein sequence ID" value="MCY9599551.1"/>
    <property type="molecule type" value="Genomic_DNA"/>
</dbReference>
<dbReference type="NCBIfam" id="NF041568">
    <property type="entry name" value="Jag_EloR"/>
    <property type="match status" value="1"/>
</dbReference>
<dbReference type="GO" id="GO:0005737">
    <property type="term" value="C:cytoplasm"/>
    <property type="evidence" value="ECO:0007669"/>
    <property type="project" value="UniProtKB-SubCell"/>
</dbReference>
<dbReference type="Gene3D" id="3.30.1370.50">
    <property type="entry name" value="R3H-like domain"/>
    <property type="match status" value="1"/>
</dbReference>